<proteinExistence type="inferred from homology"/>
<dbReference type="InterPro" id="IPR051987">
    <property type="entry name" value="Sigma-2_receptor-like"/>
</dbReference>
<dbReference type="Pfam" id="PF05241">
    <property type="entry name" value="EBP"/>
    <property type="match status" value="1"/>
</dbReference>
<dbReference type="PANTHER" id="PTHR31204">
    <property type="entry name" value="SIGMA INTRACELLULAR RECEPTOR 2"/>
    <property type="match status" value="1"/>
</dbReference>
<gene>
    <name evidence="9" type="ORF">MCOM1403_LOCUS5674</name>
</gene>
<evidence type="ECO:0000259" key="8">
    <source>
        <dbReference type="PROSITE" id="PS51751"/>
    </source>
</evidence>
<dbReference type="InterPro" id="IPR016964">
    <property type="entry name" value="Sigma2_recept"/>
</dbReference>
<dbReference type="GO" id="GO:0005789">
    <property type="term" value="C:endoplasmic reticulum membrane"/>
    <property type="evidence" value="ECO:0007669"/>
    <property type="project" value="UniProtKB-SubCell"/>
</dbReference>
<reference evidence="9" key="1">
    <citation type="submission" date="2021-01" db="EMBL/GenBank/DDBJ databases">
        <authorList>
            <person name="Corre E."/>
            <person name="Pelletier E."/>
            <person name="Niang G."/>
            <person name="Scheremetjew M."/>
            <person name="Finn R."/>
            <person name="Kale V."/>
            <person name="Holt S."/>
            <person name="Cochrane G."/>
            <person name="Meng A."/>
            <person name="Brown T."/>
            <person name="Cohen L."/>
        </authorList>
    </citation>
    <scope>NUCLEOTIDE SEQUENCE</scope>
    <source>
        <strain evidence="9">CCMP1723</strain>
    </source>
</reference>
<feature type="transmembrane region" description="Helical" evidence="7">
    <location>
        <begin position="128"/>
        <end position="148"/>
    </location>
</feature>
<dbReference type="PIRSF" id="PIRSF031032">
    <property type="entry name" value="TMP_97_prd"/>
    <property type="match status" value="1"/>
</dbReference>
<dbReference type="AlphaFoldDB" id="A0A7S0IDC0"/>
<evidence type="ECO:0000256" key="4">
    <source>
        <dbReference type="ARBA" id="ARBA00022824"/>
    </source>
</evidence>
<comment type="subcellular location">
    <subcellularLocation>
        <location evidence="1">Endoplasmic reticulum membrane</location>
        <topology evidence="1">Multi-pass membrane protein</topology>
    </subcellularLocation>
</comment>
<evidence type="ECO:0000256" key="1">
    <source>
        <dbReference type="ARBA" id="ARBA00004477"/>
    </source>
</evidence>
<comment type="similarity">
    <text evidence="2">Belongs to the TMEM97/sigma-2 receptor family.</text>
</comment>
<dbReference type="PROSITE" id="PS51751">
    <property type="entry name" value="EXPERA"/>
    <property type="match status" value="1"/>
</dbReference>
<evidence type="ECO:0000256" key="3">
    <source>
        <dbReference type="ARBA" id="ARBA00022692"/>
    </source>
</evidence>
<feature type="domain" description="EXPERA" evidence="8">
    <location>
        <begin position="7"/>
        <end position="145"/>
    </location>
</feature>
<sequence>MPVSETFRTVVLVFLGTHIPATLMMDSQALLPPAIVPGFLKSLLDFHVRTNSDPLMADPPAWFKSFILFELLFQLPFFFIGFKAFYERRNWIRIPGVVYGAHTATTLIPILAEILHPATVFPDEAARWRLFFIYLPYLLVPASMAYALGVDDEPFGAKGGPNKLKIF</sequence>
<feature type="transmembrane region" description="Helical" evidence="7">
    <location>
        <begin position="97"/>
        <end position="116"/>
    </location>
</feature>
<organism evidence="9">
    <name type="scientific">Micromonas pusilla</name>
    <name type="common">Picoplanktonic green alga</name>
    <name type="synonym">Chromulina pusilla</name>
    <dbReference type="NCBI Taxonomy" id="38833"/>
    <lineage>
        <taxon>Eukaryota</taxon>
        <taxon>Viridiplantae</taxon>
        <taxon>Chlorophyta</taxon>
        <taxon>Mamiellophyceae</taxon>
        <taxon>Mamiellales</taxon>
        <taxon>Mamiellaceae</taxon>
        <taxon>Micromonas</taxon>
    </lineage>
</organism>
<keyword evidence="3 7" id="KW-0812">Transmembrane</keyword>
<evidence type="ECO:0000256" key="5">
    <source>
        <dbReference type="ARBA" id="ARBA00022989"/>
    </source>
</evidence>
<dbReference type="EMBL" id="HBEQ01007152">
    <property type="protein sequence ID" value="CAD8518248.1"/>
    <property type="molecule type" value="Transcribed_RNA"/>
</dbReference>
<dbReference type="PANTHER" id="PTHR31204:SF1">
    <property type="entry name" value="SIGMA INTRACELLULAR RECEPTOR 2"/>
    <property type="match status" value="1"/>
</dbReference>
<keyword evidence="5 7" id="KW-1133">Transmembrane helix</keyword>
<evidence type="ECO:0000313" key="9">
    <source>
        <dbReference type="EMBL" id="CAD8518248.1"/>
    </source>
</evidence>
<name>A0A7S0IDC0_MICPS</name>
<keyword evidence="4" id="KW-0256">Endoplasmic reticulum</keyword>
<feature type="transmembrane region" description="Helical" evidence="7">
    <location>
        <begin position="61"/>
        <end position="85"/>
    </location>
</feature>
<keyword evidence="6 7" id="KW-0472">Membrane</keyword>
<evidence type="ECO:0000256" key="7">
    <source>
        <dbReference type="PIRNR" id="PIRNR031032"/>
    </source>
</evidence>
<dbReference type="InterPro" id="IPR033118">
    <property type="entry name" value="EXPERA"/>
</dbReference>
<protein>
    <recommendedName>
        <fullName evidence="8">EXPERA domain-containing protein</fullName>
    </recommendedName>
</protein>
<evidence type="ECO:0000256" key="6">
    <source>
        <dbReference type="ARBA" id="ARBA00023136"/>
    </source>
</evidence>
<accession>A0A7S0IDC0</accession>
<evidence type="ECO:0000256" key="2">
    <source>
        <dbReference type="ARBA" id="ARBA00009096"/>
    </source>
</evidence>